<dbReference type="Proteomes" id="UP000243606">
    <property type="component" value="Unassembled WGS sequence"/>
</dbReference>
<dbReference type="AlphaFoldDB" id="A0A1I3JRU4"/>
<keyword evidence="2" id="KW-1185">Reference proteome</keyword>
<proteinExistence type="predicted"/>
<gene>
    <name evidence="1" type="ORF">SAMN05216206_2588</name>
</gene>
<sequence length="55" mass="6879">MSHRSSSTRRTRRSSPRSLRTVHVNPYYRWRFQRWETVCEHWRTHPGQMAFDFNV</sequence>
<protein>
    <submittedName>
        <fullName evidence="1">Uncharacterized protein</fullName>
    </submittedName>
</protein>
<organism evidence="1 2">
    <name type="scientific">Pseudomonas guineae</name>
    <dbReference type="NCBI Taxonomy" id="425504"/>
    <lineage>
        <taxon>Bacteria</taxon>
        <taxon>Pseudomonadati</taxon>
        <taxon>Pseudomonadota</taxon>
        <taxon>Gammaproteobacteria</taxon>
        <taxon>Pseudomonadales</taxon>
        <taxon>Pseudomonadaceae</taxon>
        <taxon>Pseudomonas</taxon>
    </lineage>
</organism>
<evidence type="ECO:0000313" key="2">
    <source>
        <dbReference type="Proteomes" id="UP000243606"/>
    </source>
</evidence>
<name>A0A1I3JRU4_9PSED</name>
<dbReference type="EMBL" id="FOQL01000003">
    <property type="protein sequence ID" value="SFI62904.1"/>
    <property type="molecule type" value="Genomic_DNA"/>
</dbReference>
<accession>A0A1I3JRU4</accession>
<evidence type="ECO:0000313" key="1">
    <source>
        <dbReference type="EMBL" id="SFI62904.1"/>
    </source>
</evidence>
<reference evidence="2" key="1">
    <citation type="submission" date="2016-10" db="EMBL/GenBank/DDBJ databases">
        <authorList>
            <person name="Varghese N."/>
            <person name="Submissions S."/>
        </authorList>
    </citation>
    <scope>NUCLEOTIDE SEQUENCE [LARGE SCALE GENOMIC DNA]</scope>
    <source>
        <strain evidence="2">LMG 24016</strain>
    </source>
</reference>